<accession>A0AAD1SUJ1</accession>
<dbReference type="PANTHER" id="PTHR23412">
    <property type="entry name" value="STEREOCILIN RELATED"/>
    <property type="match status" value="1"/>
</dbReference>
<evidence type="ECO:0000313" key="9">
    <source>
        <dbReference type="Proteomes" id="UP001295444"/>
    </source>
</evidence>
<proteinExistence type="inferred from homology"/>
<dbReference type="InterPro" id="IPR010335">
    <property type="entry name" value="Mesothelin"/>
</dbReference>
<evidence type="ECO:0008006" key="10">
    <source>
        <dbReference type="Google" id="ProtNLM"/>
    </source>
</evidence>
<dbReference type="EMBL" id="OW240918">
    <property type="protein sequence ID" value="CAH2307384.1"/>
    <property type="molecule type" value="Genomic_DNA"/>
</dbReference>
<dbReference type="Gene3D" id="1.20.970.40">
    <property type="match status" value="1"/>
</dbReference>
<keyword evidence="4" id="KW-0130">Cell adhesion</keyword>
<evidence type="ECO:0000256" key="2">
    <source>
        <dbReference type="ARBA" id="ARBA00011016"/>
    </source>
</evidence>
<dbReference type="PANTHER" id="PTHR23412:SF6">
    <property type="entry name" value="MESOTHELIN"/>
    <property type="match status" value="1"/>
</dbReference>
<reference evidence="8" key="1">
    <citation type="submission" date="2022-03" db="EMBL/GenBank/DDBJ databases">
        <authorList>
            <person name="Alioto T."/>
            <person name="Alioto T."/>
            <person name="Gomez Garrido J."/>
        </authorList>
    </citation>
    <scope>NUCLEOTIDE SEQUENCE</scope>
</reference>
<dbReference type="Pfam" id="PF06060">
    <property type="entry name" value="Mesothelin"/>
    <property type="match status" value="1"/>
</dbReference>
<organism evidence="8 9">
    <name type="scientific">Pelobates cultripes</name>
    <name type="common">Western spadefoot toad</name>
    <dbReference type="NCBI Taxonomy" id="61616"/>
    <lineage>
        <taxon>Eukaryota</taxon>
        <taxon>Metazoa</taxon>
        <taxon>Chordata</taxon>
        <taxon>Craniata</taxon>
        <taxon>Vertebrata</taxon>
        <taxon>Euteleostomi</taxon>
        <taxon>Amphibia</taxon>
        <taxon>Batrachia</taxon>
        <taxon>Anura</taxon>
        <taxon>Pelobatoidea</taxon>
        <taxon>Pelobatidae</taxon>
        <taxon>Pelobates</taxon>
    </lineage>
</organism>
<evidence type="ECO:0000256" key="7">
    <source>
        <dbReference type="SAM" id="SignalP"/>
    </source>
</evidence>
<feature type="chain" id="PRO_5042087117" description="Mesothelin-like protein" evidence="7">
    <location>
        <begin position="35"/>
        <end position="2016"/>
    </location>
</feature>
<gene>
    <name evidence="8" type="ORF">PECUL_23A026425</name>
</gene>
<dbReference type="GO" id="GO:0016020">
    <property type="term" value="C:membrane"/>
    <property type="evidence" value="ECO:0007669"/>
    <property type="project" value="UniProtKB-SubCell"/>
</dbReference>
<evidence type="ECO:0000256" key="5">
    <source>
        <dbReference type="ARBA" id="ARBA00023136"/>
    </source>
</evidence>
<evidence type="ECO:0000256" key="6">
    <source>
        <dbReference type="ARBA" id="ARBA00023180"/>
    </source>
</evidence>
<evidence type="ECO:0000313" key="8">
    <source>
        <dbReference type="EMBL" id="CAH2307384.1"/>
    </source>
</evidence>
<sequence>MRLKLNLAVSNMADPLKFSLCLLIFGLLTTLTSAANTCNVTTVNETETCTNTKSINFSDLCNLTFIDYACLSTSLLSILPSDLLVTLSACYSNTTVLALNPGLSTLFFTKLASDQVKLVLSPFDAKSTSLKPEWRAFLLNGIQSLIMQDLKNTQNISGPSQPFLPFANASIIECLQSQNATCELFQKLVQGLGQNYNNMPASKRQEIYPAIKSFLLNRKNITGSACAVNGSSSAWIMQNIGNFSMVADFNDFFALNANITALEVLPFLSLPQLANVSVNPSLVNSTMVSGVIVGLLQNKTDVYSFLMYLNASLNATNQSSLNPILSQALLNKTFQIYGSNTTSFNNTELSQLLQNQLNFAITNVTLDQLSHIPPNISCQFFQAVIKGLNVQYPNLKPDKQQEIFKSLIKPYLTQKGAACAVNVNSTTWVNQNLGSFSHNADSMDFNGLNANFNSLDAVSVLTTSQVVGFVVNSGLGNTTNSSNIIVGTLQNKTDVFNFLNSLNGALAASNQSSISSPLSQALFNKTLQVLGSNIISFTSSDWAQLLQKDLKFALPSITGEQLTYIPQNITCSSYQTILQTLNAQFSNMSAKSQEQVYNSMIKPYLTQKGNMITCYNQTDANSTAWFVTNMGSFFTYTSQGDLALFANSTISTSLKPEWRAFLLNGIQSLIMQDLKNTQNISGPSQPFLPFANASIIECLQSQNATCELFQKLVQGLGQNYNNMPASKRQEIYPAIKSFLLNRKNITGSACAVNGSSSAWIMQNIGNFSMVADFNDFFALNANITALEVLPFLSLPQLANVSVNPSLVNSTMVSGVIVGLLQNKTDVYSFLMYLNASLNATNQSSLNPILSQALLNKTFQIYGSNTTSFNNTELSQLLQNQLNFAITNVTLDQLSLIPPNISCQFFQAVIKGLNVQYPNLKPDKQQEIFKSLIKPYLTQKGAACAVNVNSTTWVNQNLGSFSHNADSMDFNGLNANFNSLDAVSVLTTSQVVGFVVNSGLGNTTNSSNIIVGTLQNKTDVFNFLNSLNGALAASNQSSISSPLSQALFNKTLQVLGSNITSFTSSDWAQLLQKDLKFALPSITGEQLTYIPQNITCSSYQTILQTLNAQFSNMSAKSQEQVYNSMIKPYLTQKGNMITCYNQTDANSTAWFVTNMGSFFTYTSQGDLALFANSTILNLLLFMHQFFSLFTNNRNSLLNKRGLAALTLTCINGATSMLKDLICFLKTPNLGKNNGGLVTLYDHTLHKPATTSMSYTNSLIKMVAVSLVSKLDTFSSSTLNNLGASAVGLSQSQISTINGTYLAASLSTLSNVSGWNDGQSRSIVRQLLNSGYQINDLQSLGSLVSGLPSSKLQALDPTLVVNSLKSTQFVNQLSSAPSTLKNVFVNKLVAANSTPTSLVKNVPSSLASFVPKSSLIYESETPVIQDLNEKAWTSDQAAMFFDKVVVSQTNYTQLSSSVLQGFTCGTPSKLNSSQIKDLAKAMKIQNAPLGEQQLNCLTRQVTKSGVPTDLDKYPKEILLYISPSNYTSGSCVDYFTNVGKANISVLPKGSTLRTSLLTQALACLNVTNASLTDANVNVLGQLACDLNTSYTDNASNALLNQLSQCSSLSTDQQNSILSVIAKGNTQFGAPTNWTQTTLTSLGSLNTFLSQSILTKVPSVVITSWITGVLQNSTLSKKQITSIVNNLYPGRTRRAASCPDGMQITADNVTNSLLPLLYTADQLDACLNYTILVAYLSSFTNMPFTDEQLRVLKNKMDQAYPNGYPENVIPDLGSIAFLCTASDIAKWNITSVDTLASLLQTGPTDSQAAIYIGKYTDSAQSINGLALNAISSNYICLLTSTQLNLITATAISEAQPLTISSCNQTVKDALYLKANASFQNYSAQIPAFYNLMKPYLGGAPAADLKLFAKQNVSMDIGTFTSLKQSSVMSLTVDDVLGLLGSNIADLKAQQNNTVISAWIQAQKQSDLDRLGLGIQGGIRDSANSTVATTTKTTSVSSAPPTKLLFHSIFFCIVMTCLLS</sequence>
<dbReference type="Proteomes" id="UP001295444">
    <property type="component" value="Chromosome 07"/>
</dbReference>
<keyword evidence="6" id="KW-0325">Glycoprotein</keyword>
<evidence type="ECO:0000256" key="1">
    <source>
        <dbReference type="ARBA" id="ARBA00004370"/>
    </source>
</evidence>
<keyword evidence="5" id="KW-0472">Membrane</keyword>
<keyword evidence="3 7" id="KW-0732">Signal</keyword>
<dbReference type="GO" id="GO:0007160">
    <property type="term" value="P:cell-matrix adhesion"/>
    <property type="evidence" value="ECO:0007669"/>
    <property type="project" value="TreeGrafter"/>
</dbReference>
<comment type="similarity">
    <text evidence="2">Belongs to the mesothelin family.</text>
</comment>
<name>A0AAD1SUJ1_PELCU</name>
<comment type="subcellular location">
    <subcellularLocation>
        <location evidence="1">Membrane</location>
    </subcellularLocation>
</comment>
<evidence type="ECO:0000256" key="4">
    <source>
        <dbReference type="ARBA" id="ARBA00022889"/>
    </source>
</evidence>
<protein>
    <recommendedName>
        <fullName evidence="10">Mesothelin-like protein</fullName>
    </recommendedName>
</protein>
<dbReference type="GO" id="GO:0009986">
    <property type="term" value="C:cell surface"/>
    <property type="evidence" value="ECO:0007669"/>
    <property type="project" value="TreeGrafter"/>
</dbReference>
<evidence type="ECO:0000256" key="3">
    <source>
        <dbReference type="ARBA" id="ARBA00022729"/>
    </source>
</evidence>
<keyword evidence="9" id="KW-1185">Reference proteome</keyword>
<dbReference type="InterPro" id="IPR026664">
    <property type="entry name" value="Stereocilin-rel"/>
</dbReference>
<feature type="signal peptide" evidence="7">
    <location>
        <begin position="1"/>
        <end position="34"/>
    </location>
</feature>